<dbReference type="Proteomes" id="UP001497482">
    <property type="component" value="Chromosome 10"/>
</dbReference>
<dbReference type="InterPro" id="IPR030456">
    <property type="entry name" value="TF_fork_head_CS_2"/>
</dbReference>
<evidence type="ECO:0000256" key="6">
    <source>
        <dbReference type="ARBA" id="ARBA00023242"/>
    </source>
</evidence>
<dbReference type="Pfam" id="PF00250">
    <property type="entry name" value="Forkhead"/>
    <property type="match status" value="1"/>
</dbReference>
<dbReference type="SUPFAM" id="SSF46785">
    <property type="entry name" value="Winged helix' DNA-binding domain"/>
    <property type="match status" value="1"/>
</dbReference>
<keyword evidence="5" id="KW-0804">Transcription</keyword>
<dbReference type="SMART" id="SM00339">
    <property type="entry name" value="FH"/>
    <property type="match status" value="1"/>
</dbReference>
<evidence type="ECO:0000256" key="8">
    <source>
        <dbReference type="SAM" id="MobiDB-lite"/>
    </source>
</evidence>
<evidence type="ECO:0000256" key="5">
    <source>
        <dbReference type="ARBA" id="ARBA00023163"/>
    </source>
</evidence>
<feature type="compositionally biased region" description="Low complexity" evidence="8">
    <location>
        <begin position="9"/>
        <end position="21"/>
    </location>
</feature>
<dbReference type="GO" id="GO:0000981">
    <property type="term" value="F:DNA-binding transcription factor activity, RNA polymerase II-specific"/>
    <property type="evidence" value="ECO:0007669"/>
    <property type="project" value="TreeGrafter"/>
</dbReference>
<dbReference type="InterPro" id="IPR001766">
    <property type="entry name" value="Fork_head_dom"/>
</dbReference>
<keyword evidence="4 7" id="KW-0238">DNA-binding</keyword>
<dbReference type="PANTHER" id="PTHR46721">
    <property type="entry name" value="FORKHEAD BOX PROTEIN N1"/>
    <property type="match status" value="1"/>
</dbReference>
<evidence type="ECO:0000313" key="10">
    <source>
        <dbReference type="EMBL" id="CAL1570372.1"/>
    </source>
</evidence>
<accession>A0AAV2J3C1</accession>
<dbReference type="InterPro" id="IPR036388">
    <property type="entry name" value="WH-like_DNA-bd_sf"/>
</dbReference>
<dbReference type="PROSITE" id="PS00658">
    <property type="entry name" value="FORK_HEAD_2"/>
    <property type="match status" value="1"/>
</dbReference>
<dbReference type="PROSITE" id="PS50039">
    <property type="entry name" value="FORK_HEAD_3"/>
    <property type="match status" value="1"/>
</dbReference>
<feature type="compositionally biased region" description="Basic and acidic residues" evidence="8">
    <location>
        <begin position="326"/>
        <end position="340"/>
    </location>
</feature>
<feature type="region of interest" description="Disordered" evidence="8">
    <location>
        <begin position="1"/>
        <end position="21"/>
    </location>
</feature>
<comment type="subcellular location">
    <subcellularLocation>
        <location evidence="1 7">Nucleus</location>
    </subcellularLocation>
</comment>
<gene>
    <name evidence="10" type="ORF">KC01_LOCUS2684</name>
</gene>
<evidence type="ECO:0000259" key="9">
    <source>
        <dbReference type="PROSITE" id="PS50039"/>
    </source>
</evidence>
<feature type="DNA-binding region" description="Fork-head" evidence="7">
    <location>
        <begin position="132"/>
        <end position="228"/>
    </location>
</feature>
<keyword evidence="3" id="KW-0805">Transcription regulation</keyword>
<protein>
    <recommendedName>
        <fullName evidence="9">Fork-head domain-containing protein</fullName>
    </recommendedName>
</protein>
<dbReference type="InterPro" id="IPR047401">
    <property type="entry name" value="FH_FOXN1"/>
</dbReference>
<dbReference type="AlphaFoldDB" id="A0AAV2J3C1"/>
<dbReference type="PANTHER" id="PTHR46721:SF3">
    <property type="entry name" value="FORKHEAD BOX N1"/>
    <property type="match status" value="1"/>
</dbReference>
<evidence type="ECO:0000313" key="11">
    <source>
        <dbReference type="Proteomes" id="UP001497482"/>
    </source>
</evidence>
<dbReference type="InterPro" id="IPR036390">
    <property type="entry name" value="WH_DNA-bd_sf"/>
</dbReference>
<dbReference type="PRINTS" id="PR00053">
    <property type="entry name" value="FORKHEAD"/>
</dbReference>
<dbReference type="CDD" id="cd20056">
    <property type="entry name" value="FH_FOXN1"/>
    <property type="match status" value="1"/>
</dbReference>
<evidence type="ECO:0000256" key="3">
    <source>
        <dbReference type="ARBA" id="ARBA00023015"/>
    </source>
</evidence>
<evidence type="ECO:0000256" key="1">
    <source>
        <dbReference type="ARBA" id="ARBA00004123"/>
    </source>
</evidence>
<evidence type="ECO:0000256" key="4">
    <source>
        <dbReference type="ARBA" id="ARBA00023125"/>
    </source>
</evidence>
<dbReference type="EMBL" id="OZ035832">
    <property type="protein sequence ID" value="CAL1570372.1"/>
    <property type="molecule type" value="Genomic_DNA"/>
</dbReference>
<evidence type="ECO:0000256" key="2">
    <source>
        <dbReference type="ARBA" id="ARBA00022473"/>
    </source>
</evidence>
<dbReference type="GO" id="GO:0005634">
    <property type="term" value="C:nucleus"/>
    <property type="evidence" value="ECO:0007669"/>
    <property type="project" value="UniProtKB-SubCell"/>
</dbReference>
<dbReference type="InterPro" id="IPR049624">
    <property type="entry name" value="FOXN1_4"/>
</dbReference>
<keyword evidence="2" id="KW-0217">Developmental protein</keyword>
<dbReference type="Gene3D" id="1.10.10.10">
    <property type="entry name" value="Winged helix-like DNA-binding domain superfamily/Winged helix DNA-binding domain"/>
    <property type="match status" value="1"/>
</dbReference>
<proteinExistence type="predicted"/>
<name>A0AAV2J3C1_KNICA</name>
<evidence type="ECO:0000256" key="7">
    <source>
        <dbReference type="PROSITE-ProRule" id="PRU00089"/>
    </source>
</evidence>
<sequence length="445" mass="49712">MQMEASQAEDSQSSLSRRPSLEELFYSNRPVFSDRTSDRTSACTSVPLCPSPVSLDLFSPHSSSWVNHSGVQDFHSEKAVTEMSCCISPDIPSSNNPLEVPKPYPASTQYSSKYSLQKCSPSCQESPSQFPKPIYSYSILIFMALKNSQTGSLPVSEIYSFIMEHFPYFKTAPDGWKNSVRHNLSLNKCFEKVENKKGNSSRKGCLWALNPSKVDKMQEELHKWRRKDLGRVRRSMSKPEGLDHLLGVKTNAFRSLAPSRAYMYSSASGFSSKHPPCYSSPHYHKSFNLSQSAPYPTLPRPLFPPYNQHAFTPRCTSSPGIQKRSPAHDAHSRRSAHDLFSDGDSNSDIDALNPSLTDLQLQGTLWEELKEDSARVIPSLSPSMVETVSVEQSGYLHPNASLSSERMTGPDKSLHVDTERLWGQDHNYLPGVYSGMETFTGCLSS</sequence>
<feature type="region of interest" description="Disordered" evidence="8">
    <location>
        <begin position="309"/>
        <end position="346"/>
    </location>
</feature>
<keyword evidence="6 7" id="KW-0539">Nucleus</keyword>
<keyword evidence="11" id="KW-1185">Reference proteome</keyword>
<dbReference type="GO" id="GO:0000976">
    <property type="term" value="F:transcription cis-regulatory region binding"/>
    <property type="evidence" value="ECO:0007669"/>
    <property type="project" value="TreeGrafter"/>
</dbReference>
<reference evidence="10 11" key="1">
    <citation type="submission" date="2024-04" db="EMBL/GenBank/DDBJ databases">
        <authorList>
            <person name="Waldvogel A.-M."/>
            <person name="Schoenle A."/>
        </authorList>
    </citation>
    <scope>NUCLEOTIDE SEQUENCE [LARGE SCALE GENOMIC DNA]</scope>
</reference>
<dbReference type="FunFam" id="1.10.10.10:FF:000122">
    <property type="entry name" value="Forkhead box protein N1"/>
    <property type="match status" value="1"/>
</dbReference>
<organism evidence="10 11">
    <name type="scientific">Knipowitschia caucasica</name>
    <name type="common">Caucasian dwarf goby</name>
    <name type="synonym">Pomatoschistus caucasicus</name>
    <dbReference type="NCBI Taxonomy" id="637954"/>
    <lineage>
        <taxon>Eukaryota</taxon>
        <taxon>Metazoa</taxon>
        <taxon>Chordata</taxon>
        <taxon>Craniata</taxon>
        <taxon>Vertebrata</taxon>
        <taxon>Euteleostomi</taxon>
        <taxon>Actinopterygii</taxon>
        <taxon>Neopterygii</taxon>
        <taxon>Teleostei</taxon>
        <taxon>Neoteleostei</taxon>
        <taxon>Acanthomorphata</taxon>
        <taxon>Gobiaria</taxon>
        <taxon>Gobiiformes</taxon>
        <taxon>Gobioidei</taxon>
        <taxon>Gobiidae</taxon>
        <taxon>Gobiinae</taxon>
        <taxon>Knipowitschia</taxon>
    </lineage>
</organism>
<feature type="domain" description="Fork-head" evidence="9">
    <location>
        <begin position="132"/>
        <end position="228"/>
    </location>
</feature>